<dbReference type="Pfam" id="PF13440">
    <property type="entry name" value="Polysacc_synt_3"/>
    <property type="match status" value="1"/>
</dbReference>
<evidence type="ECO:0000313" key="2">
    <source>
        <dbReference type="Proteomes" id="UP001548189"/>
    </source>
</evidence>
<organism evidence="1 2">
    <name type="scientific">Aliikangiella maris</name>
    <dbReference type="NCBI Taxonomy" id="3162458"/>
    <lineage>
        <taxon>Bacteria</taxon>
        <taxon>Pseudomonadati</taxon>
        <taxon>Pseudomonadota</taxon>
        <taxon>Gammaproteobacteria</taxon>
        <taxon>Oceanospirillales</taxon>
        <taxon>Pleioneaceae</taxon>
        <taxon>Aliikangiella</taxon>
    </lineage>
</organism>
<name>A0ABV2BNT4_9GAMM</name>
<protein>
    <submittedName>
        <fullName evidence="1">Oligosaccharide flippase family protein</fullName>
    </submittedName>
</protein>
<gene>
    <name evidence="1" type="ORF">ABVT43_00500</name>
</gene>
<evidence type="ECO:0000313" key="1">
    <source>
        <dbReference type="EMBL" id="MET1253595.1"/>
    </source>
</evidence>
<comment type="caution">
    <text evidence="1">The sequence shown here is derived from an EMBL/GenBank/DDBJ whole genome shotgun (WGS) entry which is preliminary data.</text>
</comment>
<dbReference type="PANTHER" id="PTHR30250">
    <property type="entry name" value="PST FAMILY PREDICTED COLANIC ACID TRANSPORTER"/>
    <property type="match status" value="1"/>
</dbReference>
<dbReference type="Proteomes" id="UP001548189">
    <property type="component" value="Unassembled WGS sequence"/>
</dbReference>
<dbReference type="PANTHER" id="PTHR30250:SF11">
    <property type="entry name" value="O-ANTIGEN TRANSPORTER-RELATED"/>
    <property type="match status" value="1"/>
</dbReference>
<reference evidence="1 2" key="1">
    <citation type="submission" date="2024-06" db="EMBL/GenBank/DDBJ databases">
        <authorList>
            <person name="Li F."/>
        </authorList>
    </citation>
    <scope>NUCLEOTIDE SEQUENCE [LARGE SCALE GENOMIC DNA]</scope>
    <source>
        <strain evidence="1 2">GXAS 311</strain>
    </source>
</reference>
<keyword evidence="2" id="KW-1185">Reference proteome</keyword>
<dbReference type="InterPro" id="IPR050833">
    <property type="entry name" value="Poly_Biosynth_Transport"/>
</dbReference>
<sequence>MLFKHSFIYAITQILPAAMTLIGISVFTRLLSPEDYGLYSLTLLLAAAGTTIFYQWLSLSLGRYYQEYVHSDQKVFLLSTTLLSFVLISVVIAIVSGILNLVLESEINFVVVGAVILSGAWFEINKRLSNADLKPSSYAISLGIKSTLAVFGGYVAILAGFGVSGILIALCTSFCVATLVQYRYWMGFSVSKVSKPVFYKMADYGLPLTLTFLMLFVINGSGKFFLDQSIGKSAVGLFSVAFDFTQYIILTICAVLHLAGFPLILKAYTERGEAEGKKQLLKSFNLLLCISMPIVFGLIVTVDEVTAIFLGNEFRESAVIYIPILSIALLTMVFKSYYFDYAFQLAKNTKLQVVGVIAGAIASFVSNPILISYFGIMGACYAILISFLVYLFVCIYLGNKVFDMPRLPWLNISKIIFACVLMVIVVKIIKFENLYILISVKILIGTLAYTVLLWIMNYLGLRNIVKLKLSKNITFK</sequence>
<proteinExistence type="predicted"/>
<dbReference type="EMBL" id="JBEVCJ010000001">
    <property type="protein sequence ID" value="MET1253595.1"/>
    <property type="molecule type" value="Genomic_DNA"/>
</dbReference>
<accession>A0ABV2BNT4</accession>